<name>A0A1I2WIJ5_9FIRM</name>
<dbReference type="AlphaFoldDB" id="A0A1I2WIJ5"/>
<dbReference type="Pfam" id="PF01966">
    <property type="entry name" value="HD"/>
    <property type="match status" value="1"/>
</dbReference>
<dbReference type="OrthoDB" id="1669667at2"/>
<evidence type="ECO:0000313" key="2">
    <source>
        <dbReference type="EMBL" id="SFH00457.1"/>
    </source>
</evidence>
<reference evidence="3" key="1">
    <citation type="submission" date="2016-10" db="EMBL/GenBank/DDBJ databases">
        <authorList>
            <person name="Varghese N."/>
            <person name="Submissions S."/>
        </authorList>
    </citation>
    <scope>NUCLEOTIDE SEQUENCE [LARGE SCALE GENOMIC DNA]</scope>
    <source>
        <strain evidence="3">DSM 17038</strain>
    </source>
</reference>
<dbReference type="Proteomes" id="UP000199337">
    <property type="component" value="Unassembled WGS sequence"/>
</dbReference>
<dbReference type="EMBL" id="FOOX01000013">
    <property type="protein sequence ID" value="SFH00457.1"/>
    <property type="molecule type" value="Genomic_DNA"/>
</dbReference>
<evidence type="ECO:0000259" key="1">
    <source>
        <dbReference type="PROSITE" id="PS51831"/>
    </source>
</evidence>
<sequence length="168" mass="19218">MHRVGKLMNDNFYRECLERNAAAEINRLFCRHDLQHMLDVARITNMLVLEDARRNIPGKAALTREIIYAAGLLHDLARWLEYETGEDHAAAGARLAGPVLDRSGFDDREKTIILTAIREHRAGDEESISLLGRYMARADDLSRPCYHCKARAECYKVDRMETAGKLLY</sequence>
<dbReference type="PROSITE" id="PS51831">
    <property type="entry name" value="HD"/>
    <property type="match status" value="1"/>
</dbReference>
<organism evidence="2 3">
    <name type="scientific">Desulfotruncus arcticus DSM 17038</name>
    <dbReference type="NCBI Taxonomy" id="1121424"/>
    <lineage>
        <taxon>Bacteria</taxon>
        <taxon>Bacillati</taxon>
        <taxon>Bacillota</taxon>
        <taxon>Clostridia</taxon>
        <taxon>Eubacteriales</taxon>
        <taxon>Desulfallaceae</taxon>
        <taxon>Desulfotruncus</taxon>
    </lineage>
</organism>
<proteinExistence type="predicted"/>
<keyword evidence="3" id="KW-1185">Reference proteome</keyword>
<dbReference type="InterPro" id="IPR003607">
    <property type="entry name" value="HD/PDEase_dom"/>
</dbReference>
<dbReference type="SMART" id="SM00471">
    <property type="entry name" value="HDc"/>
    <property type="match status" value="1"/>
</dbReference>
<evidence type="ECO:0000313" key="3">
    <source>
        <dbReference type="Proteomes" id="UP000199337"/>
    </source>
</evidence>
<dbReference type="SUPFAM" id="SSF109604">
    <property type="entry name" value="HD-domain/PDEase-like"/>
    <property type="match status" value="1"/>
</dbReference>
<dbReference type="Gene3D" id="1.10.3210.10">
    <property type="entry name" value="Hypothetical protein af1432"/>
    <property type="match status" value="1"/>
</dbReference>
<accession>A0A1I2WIJ5</accession>
<gene>
    <name evidence="2" type="ORF">SAMN05660649_03496</name>
</gene>
<protein>
    <submittedName>
        <fullName evidence="2">HD domain-containing protein</fullName>
    </submittedName>
</protein>
<feature type="domain" description="HD" evidence="1">
    <location>
        <begin position="33"/>
        <end position="144"/>
    </location>
</feature>
<dbReference type="STRING" id="341036.SAMN05660649_03496"/>
<dbReference type="InterPro" id="IPR006674">
    <property type="entry name" value="HD_domain"/>
</dbReference>